<dbReference type="PANTHER" id="PTHR42208:SF1">
    <property type="entry name" value="HEAVY METAL TRANSPORTER"/>
    <property type="match status" value="1"/>
</dbReference>
<organism evidence="3 4">
    <name type="scientific">Motilimonas cestriensis</name>
    <dbReference type="NCBI Taxonomy" id="2742685"/>
    <lineage>
        <taxon>Bacteria</taxon>
        <taxon>Pseudomonadati</taxon>
        <taxon>Pseudomonadota</taxon>
        <taxon>Gammaproteobacteria</taxon>
        <taxon>Alteromonadales</taxon>
        <taxon>Alteromonadales genera incertae sedis</taxon>
        <taxon>Motilimonas</taxon>
    </lineage>
</organism>
<dbReference type="PANTHER" id="PTHR42208">
    <property type="entry name" value="HEAVY METAL TRANSPORTER-RELATED"/>
    <property type="match status" value="1"/>
</dbReference>
<reference evidence="3 4" key="1">
    <citation type="journal article" date="2022" name="Environ. Microbiol. Rep.">
        <title>Eco-phylogenetic analyses reveal divergent evolution of vitamin B12 metabolism in the marine bacterial family 'Psychromonadaceae'.</title>
        <authorList>
            <person name="Jin X."/>
            <person name="Yang Y."/>
            <person name="Cao H."/>
            <person name="Gao B."/>
            <person name="Zhao Z."/>
        </authorList>
    </citation>
    <scope>NUCLEOTIDE SEQUENCE [LARGE SCALE GENOMIC DNA]</scope>
    <source>
        <strain evidence="3 4">MKS20</strain>
    </source>
</reference>
<keyword evidence="1" id="KW-0812">Transmembrane</keyword>
<keyword evidence="1" id="KW-1133">Transmembrane helix</keyword>
<feature type="transmembrane region" description="Helical" evidence="1">
    <location>
        <begin position="200"/>
        <end position="221"/>
    </location>
</feature>
<keyword evidence="4" id="KW-1185">Reference proteome</keyword>
<name>A0ABS8WIF1_9GAMM</name>
<proteinExistence type="predicted"/>
<feature type="transmembrane region" description="Helical" evidence="1">
    <location>
        <begin position="6"/>
        <end position="33"/>
    </location>
</feature>
<keyword evidence="1" id="KW-0472">Membrane</keyword>
<gene>
    <name evidence="3" type="ORF">K6Y31_20410</name>
</gene>
<evidence type="ECO:0000256" key="1">
    <source>
        <dbReference type="SAM" id="Phobius"/>
    </source>
</evidence>
<feature type="transmembrane region" description="Helical" evidence="1">
    <location>
        <begin position="81"/>
        <end position="99"/>
    </location>
</feature>
<dbReference type="EMBL" id="JAIMJA010000034">
    <property type="protein sequence ID" value="MCE2597140.1"/>
    <property type="molecule type" value="Genomic_DNA"/>
</dbReference>
<feature type="domain" description="Urease accessory protein UreH-like transmembrane" evidence="2">
    <location>
        <begin position="6"/>
        <end position="211"/>
    </location>
</feature>
<feature type="transmembrane region" description="Helical" evidence="1">
    <location>
        <begin position="167"/>
        <end position="188"/>
    </location>
</feature>
<feature type="transmembrane region" description="Helical" evidence="1">
    <location>
        <begin position="134"/>
        <end position="155"/>
    </location>
</feature>
<comment type="caution">
    <text evidence="3">The sequence shown here is derived from an EMBL/GenBank/DDBJ whole genome shotgun (WGS) entry which is preliminary data.</text>
</comment>
<accession>A0ABS8WIF1</accession>
<evidence type="ECO:0000313" key="4">
    <source>
        <dbReference type="Proteomes" id="UP001201273"/>
    </source>
</evidence>
<dbReference type="Pfam" id="PF13386">
    <property type="entry name" value="DsbD_2"/>
    <property type="match status" value="1"/>
</dbReference>
<evidence type="ECO:0000313" key="3">
    <source>
        <dbReference type="EMBL" id="MCE2597140.1"/>
    </source>
</evidence>
<dbReference type="InterPro" id="IPR039447">
    <property type="entry name" value="UreH-like_TM_dom"/>
</dbReference>
<evidence type="ECO:0000259" key="2">
    <source>
        <dbReference type="Pfam" id="PF13386"/>
    </source>
</evidence>
<dbReference type="RefSeq" id="WP_233054882.1">
    <property type="nucleotide sequence ID" value="NZ_JAIMJA010000034.1"/>
</dbReference>
<feature type="transmembrane region" description="Helical" evidence="1">
    <location>
        <begin position="54"/>
        <end position="75"/>
    </location>
</feature>
<protein>
    <submittedName>
        <fullName evidence="3">Sulfite exporter TauE/SafE family protein</fullName>
    </submittedName>
</protein>
<dbReference type="Proteomes" id="UP001201273">
    <property type="component" value="Unassembled WGS sequence"/>
</dbReference>
<sequence>MTDFYAAVFIGLLGAGHCLAMCGGVASAMTFSIEQKQRPGRQLLAILFYNLGRGISYIVAGMVIAGGAAALSQFFEIKSALLWLRLLSAIMMLLLALYISKVWQGLQKIEALGQYFWRFIQPLASRLMPIKHPLMALPFGMVWGWLPCGLVYSSLSWAAVSGNALQGGLIMAGFALGTFPAMFSLGLFSNYLKSLLNSLWFRWTGSAMLAIYAVHTGYIALSQMHYLQ</sequence>